<evidence type="ECO:0000313" key="9">
    <source>
        <dbReference type="Proteomes" id="UP001161691"/>
    </source>
</evidence>
<dbReference type="SUPFAM" id="SSF103473">
    <property type="entry name" value="MFS general substrate transporter"/>
    <property type="match status" value="1"/>
</dbReference>
<evidence type="ECO:0000256" key="4">
    <source>
        <dbReference type="ARBA" id="ARBA00022989"/>
    </source>
</evidence>
<evidence type="ECO:0000313" key="8">
    <source>
        <dbReference type="EMBL" id="MDI4646649.1"/>
    </source>
</evidence>
<feature type="transmembrane region" description="Helical" evidence="6">
    <location>
        <begin position="289"/>
        <end position="305"/>
    </location>
</feature>
<accession>A0ABT6TIV8</accession>
<dbReference type="PROSITE" id="PS50850">
    <property type="entry name" value="MFS"/>
    <property type="match status" value="1"/>
</dbReference>
<feature type="transmembrane region" description="Helical" evidence="6">
    <location>
        <begin position="224"/>
        <end position="250"/>
    </location>
</feature>
<dbReference type="InterPro" id="IPR005829">
    <property type="entry name" value="Sugar_transporter_CS"/>
</dbReference>
<keyword evidence="5 6" id="KW-0472">Membrane</keyword>
<feature type="transmembrane region" description="Helical" evidence="6">
    <location>
        <begin position="262"/>
        <end position="282"/>
    </location>
</feature>
<keyword evidence="3 6" id="KW-0812">Transmembrane</keyword>
<comment type="subcellular location">
    <subcellularLocation>
        <location evidence="1">Cell membrane</location>
        <topology evidence="1">Multi-pass membrane protein</topology>
    </subcellularLocation>
</comment>
<dbReference type="EMBL" id="JAGRPV010000001">
    <property type="protein sequence ID" value="MDI4646649.1"/>
    <property type="molecule type" value="Genomic_DNA"/>
</dbReference>
<feature type="transmembrane region" description="Helical" evidence="6">
    <location>
        <begin position="311"/>
        <end position="333"/>
    </location>
</feature>
<keyword evidence="9" id="KW-1185">Reference proteome</keyword>
<evidence type="ECO:0000256" key="5">
    <source>
        <dbReference type="ARBA" id="ARBA00023136"/>
    </source>
</evidence>
<comment type="caution">
    <text evidence="8">The sequence shown here is derived from an EMBL/GenBank/DDBJ whole genome shotgun (WGS) entry which is preliminary data.</text>
</comment>
<sequence length="403" mass="42622">MKTAVARALPVSATVFPILYMISTVHLLNDSMQSTVTALFPVLRESQHLSYGQIGLIAFMMNITASFLQPLVGWFADKKPRPFILPLGVCFTLLGVIMLALAPNFATILLSVTAIGVGSAAFHPESSRVAYLAAGNNRGLAQSIFQVGGNIGSALGPVMTATIFIPLGQKGVLLFIIAAVAGIVLQTLVARWYAAVGAAPKPKKAAQPLQSASKLTAGKVRMSVGILVLLVFSKHVYLSSFTSFYSLYLIDDFGVGKQAAQWYLFAFLVASAAGTFIGGPLADRFGRRNIIWLSILGTAPFSIALPYADPFWSAVLCVCAGFVLSSAFSIIVVYAQELLPGKIGLVSGLFFGLAFGLGGLGSALLGEIADHTSISTVMHICAYLPLLGIFTLLLPKDAELRGR</sequence>
<dbReference type="PANTHER" id="PTHR43129:SF1">
    <property type="entry name" value="FOSMIDOMYCIN RESISTANCE PROTEIN"/>
    <property type="match status" value="1"/>
</dbReference>
<organism evidence="8 9">
    <name type="scientific">Cohnella hashimotonis</name>
    <dbReference type="NCBI Taxonomy" id="2826895"/>
    <lineage>
        <taxon>Bacteria</taxon>
        <taxon>Bacillati</taxon>
        <taxon>Bacillota</taxon>
        <taxon>Bacilli</taxon>
        <taxon>Bacillales</taxon>
        <taxon>Paenibacillaceae</taxon>
        <taxon>Cohnella</taxon>
    </lineage>
</organism>
<dbReference type="RefSeq" id="WP_282909480.1">
    <property type="nucleotide sequence ID" value="NZ_JAGRPV010000001.1"/>
</dbReference>
<feature type="transmembrane region" description="Helical" evidence="6">
    <location>
        <begin position="377"/>
        <end position="394"/>
    </location>
</feature>
<dbReference type="PANTHER" id="PTHR43129">
    <property type="entry name" value="FOSMIDOMYCIN RESISTANCE PROTEIN"/>
    <property type="match status" value="1"/>
</dbReference>
<feature type="transmembrane region" description="Helical" evidence="6">
    <location>
        <begin position="144"/>
        <end position="165"/>
    </location>
</feature>
<dbReference type="PROSITE" id="PS00216">
    <property type="entry name" value="SUGAR_TRANSPORT_1"/>
    <property type="match status" value="1"/>
</dbReference>
<gene>
    <name evidence="8" type="ORF">KB449_16860</name>
</gene>
<evidence type="ECO:0000259" key="7">
    <source>
        <dbReference type="PROSITE" id="PS50850"/>
    </source>
</evidence>
<feature type="transmembrane region" description="Helical" evidence="6">
    <location>
        <begin position="83"/>
        <end position="101"/>
    </location>
</feature>
<name>A0ABT6TIV8_9BACL</name>
<feature type="transmembrane region" description="Helical" evidence="6">
    <location>
        <begin position="345"/>
        <end position="365"/>
    </location>
</feature>
<keyword evidence="4 6" id="KW-1133">Transmembrane helix</keyword>
<feature type="domain" description="Major facilitator superfamily (MFS) profile" evidence="7">
    <location>
        <begin position="18"/>
        <end position="399"/>
    </location>
</feature>
<feature type="transmembrane region" description="Helical" evidence="6">
    <location>
        <begin position="107"/>
        <end position="123"/>
    </location>
</feature>
<dbReference type="InterPro" id="IPR036259">
    <property type="entry name" value="MFS_trans_sf"/>
</dbReference>
<dbReference type="Pfam" id="PF07690">
    <property type="entry name" value="MFS_1"/>
    <property type="match status" value="1"/>
</dbReference>
<dbReference type="InterPro" id="IPR011701">
    <property type="entry name" value="MFS"/>
</dbReference>
<dbReference type="CDD" id="cd17478">
    <property type="entry name" value="MFS_FsR"/>
    <property type="match status" value="1"/>
</dbReference>
<evidence type="ECO:0000256" key="6">
    <source>
        <dbReference type="SAM" id="Phobius"/>
    </source>
</evidence>
<proteinExistence type="predicted"/>
<evidence type="ECO:0000256" key="3">
    <source>
        <dbReference type="ARBA" id="ARBA00022692"/>
    </source>
</evidence>
<feature type="transmembrane region" description="Helical" evidence="6">
    <location>
        <begin position="51"/>
        <end position="76"/>
    </location>
</feature>
<dbReference type="Gene3D" id="1.20.1250.20">
    <property type="entry name" value="MFS general substrate transporter like domains"/>
    <property type="match status" value="2"/>
</dbReference>
<dbReference type="InterPro" id="IPR020846">
    <property type="entry name" value="MFS_dom"/>
</dbReference>
<protein>
    <submittedName>
        <fullName evidence="8">MFS transporter</fullName>
    </submittedName>
</protein>
<dbReference type="Proteomes" id="UP001161691">
    <property type="component" value="Unassembled WGS sequence"/>
</dbReference>
<keyword evidence="2" id="KW-0813">Transport</keyword>
<evidence type="ECO:0000256" key="2">
    <source>
        <dbReference type="ARBA" id="ARBA00022448"/>
    </source>
</evidence>
<feature type="transmembrane region" description="Helical" evidence="6">
    <location>
        <begin position="171"/>
        <end position="194"/>
    </location>
</feature>
<evidence type="ECO:0000256" key="1">
    <source>
        <dbReference type="ARBA" id="ARBA00004651"/>
    </source>
</evidence>
<reference evidence="8" key="1">
    <citation type="submission" date="2023-04" db="EMBL/GenBank/DDBJ databases">
        <title>Comparative genomic analysis of Cohnella hashimotonis sp. nov., isolated from the International Space Station.</title>
        <authorList>
            <person name="Venkateswaran K."/>
            <person name="Simpson A."/>
        </authorList>
    </citation>
    <scope>NUCLEOTIDE SEQUENCE</scope>
    <source>
        <strain evidence="8">F6_2S_P_1</strain>
    </source>
</reference>